<proteinExistence type="predicted"/>
<evidence type="ECO:0000313" key="1">
    <source>
        <dbReference type="EMBL" id="ADP19639.1"/>
    </source>
</evidence>
<organism evidence="1 2">
    <name type="scientific">Achromobacter xylosoxidans (strain A8)</name>
    <dbReference type="NCBI Taxonomy" id="762376"/>
    <lineage>
        <taxon>Bacteria</taxon>
        <taxon>Pseudomonadati</taxon>
        <taxon>Pseudomonadota</taxon>
        <taxon>Betaproteobacteria</taxon>
        <taxon>Burkholderiales</taxon>
        <taxon>Alcaligenaceae</taxon>
        <taxon>Achromobacter</taxon>
    </lineage>
</organism>
<reference evidence="1 2" key="1">
    <citation type="journal article" date="2011" name="J. Bacteriol.">
        <title>Complete genome sequence of the haloaromatic acid-degrading bacterium Achromobacter xylosoxidans A8.</title>
        <authorList>
            <person name="Strnad H."/>
            <person name="Ridl J."/>
            <person name="Paces J."/>
            <person name="Kolar M."/>
            <person name="Vlcek C."/>
            <person name="Paces V."/>
        </authorList>
    </citation>
    <scope>NUCLEOTIDE SEQUENCE [LARGE SCALE GENOMIC DNA]</scope>
    <source>
        <strain evidence="1 2">A8</strain>
    </source>
</reference>
<dbReference type="Proteomes" id="UP000006876">
    <property type="component" value="Chromosome"/>
</dbReference>
<accession>E3HRM0</accession>
<sequence length="210" mass="22918">MGPVARLALHSPLQVNAAPAPADVPRSYAQWSVWLDRLSEGLQDEACLDAMRAGELNASGGVVTLFSQRLAEEFNARLMRCSEHLTRDLSIGNDESQVVRAILNARKHLAFLHRLAHIESFPATLRTHLTDELRKFAQRAQQSLEDSARTDRSGRLLVLLRNNPLVRYEPAAQDGGAASTARAMGMGAAVGAAAQHPLSQTGARRRNIIL</sequence>
<evidence type="ECO:0000313" key="2">
    <source>
        <dbReference type="Proteomes" id="UP000006876"/>
    </source>
</evidence>
<name>E3HRM0_ACHXA</name>
<dbReference type="STRING" id="762376.AXYL_06346"/>
<dbReference type="EMBL" id="CP002287">
    <property type="protein sequence ID" value="ADP19639.1"/>
    <property type="molecule type" value="Genomic_DNA"/>
</dbReference>
<dbReference type="KEGG" id="axy:AXYL_06346"/>
<dbReference type="AlphaFoldDB" id="E3HRM0"/>
<gene>
    <name evidence="1" type="ordered locus">AXYL_06346</name>
</gene>
<dbReference type="eggNOG" id="ENOG5030RWP">
    <property type="taxonomic scope" value="Bacteria"/>
</dbReference>
<dbReference type="HOGENOM" id="CLU_1307893_0_0_4"/>
<protein>
    <submittedName>
        <fullName evidence="1">Uncharacterized protein</fullName>
    </submittedName>
</protein>